<gene>
    <name evidence="2" type="ORF">CSW64_11290</name>
</gene>
<evidence type="ECO:0000313" key="3">
    <source>
        <dbReference type="Proteomes" id="UP000228945"/>
    </source>
</evidence>
<keyword evidence="1" id="KW-0812">Transmembrane</keyword>
<protein>
    <recommendedName>
        <fullName evidence="4">Peptidase</fullName>
    </recommendedName>
</protein>
<dbReference type="PANTHER" id="PTHR34219">
    <property type="entry name" value="IRON-REGULATED INNER MEMBRANE PROTEIN-RELATED"/>
    <property type="match status" value="1"/>
</dbReference>
<dbReference type="EMBL" id="CP024201">
    <property type="protein sequence ID" value="ATQ42951.1"/>
    <property type="molecule type" value="Genomic_DNA"/>
</dbReference>
<sequence>MRFWVWTHKWSSLVCTAFLLVLCVTGLPLIFRGEIDHALGYGASGSAAAKSAPLAAIEAAARAERPTGSIQFLVWEPDKPGVITLSIAPADAKTFHDNENLLIDAATAKPVAGAGKASPTQWLVDLHASLLLGPIGALLLGLPALLLIVALVSGVVIYGPFARKAGFAMVRKDRSRRTIWLDAHNMLGVVILAWTLVVGATGLINTWGEYVIRFWQMSELSRYSAVGGSPAGPVASIDQIVDVARARYPAFEPYFVAYPGSIMAGESFHAVYLRGPQGLEEHIFKPVLVESATGRVLAAPEAPWYVSILALSQPLHFGDYGGAPLKVLWALLDLVTIAVLASGLRLTFSGGRKATGAALSEEPA</sequence>
<keyword evidence="1" id="KW-1133">Transmembrane helix</keyword>
<keyword evidence="1" id="KW-0472">Membrane</keyword>
<evidence type="ECO:0008006" key="4">
    <source>
        <dbReference type="Google" id="ProtNLM"/>
    </source>
</evidence>
<name>A0A2D2AY97_9CAUL</name>
<evidence type="ECO:0000313" key="2">
    <source>
        <dbReference type="EMBL" id="ATQ42951.1"/>
    </source>
</evidence>
<feature type="transmembrane region" description="Helical" evidence="1">
    <location>
        <begin position="135"/>
        <end position="158"/>
    </location>
</feature>
<dbReference type="OrthoDB" id="6307929at2"/>
<dbReference type="RefSeq" id="WP_099622203.1">
    <property type="nucleotide sequence ID" value="NZ_CP024201.1"/>
</dbReference>
<evidence type="ECO:0000256" key="1">
    <source>
        <dbReference type="SAM" id="Phobius"/>
    </source>
</evidence>
<dbReference type="Proteomes" id="UP000228945">
    <property type="component" value="Chromosome"/>
</dbReference>
<feature type="transmembrane region" description="Helical" evidence="1">
    <location>
        <begin position="327"/>
        <end position="348"/>
    </location>
</feature>
<dbReference type="PANTHER" id="PTHR34219:SF3">
    <property type="entry name" value="BLL7967 PROTEIN"/>
    <property type="match status" value="1"/>
</dbReference>
<proteinExistence type="predicted"/>
<dbReference type="AlphaFoldDB" id="A0A2D2AY97"/>
<reference evidence="2 3" key="1">
    <citation type="submission" date="2017-10" db="EMBL/GenBank/DDBJ databases">
        <title>Genome sequence of Caulobacter mirabilis FWC38.</title>
        <authorList>
            <person name="Fiebig A."/>
            <person name="Crosson S."/>
        </authorList>
    </citation>
    <scope>NUCLEOTIDE SEQUENCE [LARGE SCALE GENOMIC DNA]</scope>
    <source>
        <strain evidence="2 3">FWC 38</strain>
    </source>
</reference>
<keyword evidence="3" id="KW-1185">Reference proteome</keyword>
<organism evidence="2 3">
    <name type="scientific">Caulobacter mirabilis</name>
    <dbReference type="NCBI Taxonomy" id="69666"/>
    <lineage>
        <taxon>Bacteria</taxon>
        <taxon>Pseudomonadati</taxon>
        <taxon>Pseudomonadota</taxon>
        <taxon>Alphaproteobacteria</taxon>
        <taxon>Caulobacterales</taxon>
        <taxon>Caulobacteraceae</taxon>
        <taxon>Caulobacter</taxon>
    </lineage>
</organism>
<feature type="transmembrane region" description="Helical" evidence="1">
    <location>
        <begin position="179"/>
        <end position="204"/>
    </location>
</feature>
<dbReference type="Pfam" id="PF03929">
    <property type="entry name" value="PepSY_TM"/>
    <property type="match status" value="1"/>
</dbReference>
<dbReference type="InterPro" id="IPR005625">
    <property type="entry name" value="PepSY-ass_TM"/>
</dbReference>
<dbReference type="KEGG" id="cmb:CSW64_11290"/>
<accession>A0A2D2AY97</accession>